<dbReference type="Gene3D" id="3.40.462.20">
    <property type="match status" value="1"/>
</dbReference>
<feature type="domain" description="FAD-binding PCMH-type" evidence="6">
    <location>
        <begin position="23"/>
        <end position="203"/>
    </location>
</feature>
<evidence type="ECO:0000256" key="1">
    <source>
        <dbReference type="ARBA" id="ARBA00001974"/>
    </source>
</evidence>
<proteinExistence type="inferred from homology"/>
<gene>
    <name evidence="7" type="ORF">NLU13_7060</name>
</gene>
<keyword evidence="4" id="KW-0274">FAD</keyword>
<dbReference type="PROSITE" id="PS51387">
    <property type="entry name" value="FAD_PCMH"/>
    <property type="match status" value="1"/>
</dbReference>
<reference evidence="7" key="1">
    <citation type="submission" date="2022-10" db="EMBL/GenBank/DDBJ databases">
        <title>Determination and structural analysis of whole genome sequence of Sarocladium strictum F4-1.</title>
        <authorList>
            <person name="Hu L."/>
            <person name="Jiang Y."/>
        </authorList>
    </citation>
    <scope>NUCLEOTIDE SEQUENCE</scope>
    <source>
        <strain evidence="7">F4-1</strain>
    </source>
</reference>
<evidence type="ECO:0000313" key="7">
    <source>
        <dbReference type="EMBL" id="KAK0385883.1"/>
    </source>
</evidence>
<dbReference type="InterPro" id="IPR050416">
    <property type="entry name" value="FAD-linked_Oxidoreductase"/>
</dbReference>
<dbReference type="SUPFAM" id="SSF56176">
    <property type="entry name" value="FAD-binding/transporter-associated domain-like"/>
    <property type="match status" value="1"/>
</dbReference>
<dbReference type="EMBL" id="JAPDFR010000006">
    <property type="protein sequence ID" value="KAK0385883.1"/>
    <property type="molecule type" value="Genomic_DNA"/>
</dbReference>
<evidence type="ECO:0000313" key="8">
    <source>
        <dbReference type="Proteomes" id="UP001175261"/>
    </source>
</evidence>
<dbReference type="GO" id="GO:0016491">
    <property type="term" value="F:oxidoreductase activity"/>
    <property type="evidence" value="ECO:0007669"/>
    <property type="project" value="UniProtKB-KW"/>
</dbReference>
<dbReference type="Gene3D" id="3.30.465.10">
    <property type="match status" value="1"/>
</dbReference>
<evidence type="ECO:0000256" key="4">
    <source>
        <dbReference type="ARBA" id="ARBA00022827"/>
    </source>
</evidence>
<dbReference type="InterPro" id="IPR012951">
    <property type="entry name" value="BBE"/>
</dbReference>
<dbReference type="PANTHER" id="PTHR42973">
    <property type="entry name" value="BINDING OXIDOREDUCTASE, PUTATIVE (AFU_ORTHOLOGUE AFUA_1G17690)-RELATED"/>
    <property type="match status" value="1"/>
</dbReference>
<keyword evidence="8" id="KW-1185">Reference proteome</keyword>
<keyword evidence="5" id="KW-0560">Oxidoreductase</keyword>
<protein>
    <recommendedName>
        <fullName evidence="6">FAD-binding PCMH-type domain-containing protein</fullName>
    </recommendedName>
</protein>
<dbReference type="AlphaFoldDB" id="A0AA39GEJ6"/>
<evidence type="ECO:0000256" key="5">
    <source>
        <dbReference type="ARBA" id="ARBA00023002"/>
    </source>
</evidence>
<comment type="similarity">
    <text evidence="2">Belongs to the oxygen-dependent FAD-linked oxidoreductase family.</text>
</comment>
<organism evidence="7 8">
    <name type="scientific">Sarocladium strictum</name>
    <name type="common">Black bundle disease fungus</name>
    <name type="synonym">Acremonium strictum</name>
    <dbReference type="NCBI Taxonomy" id="5046"/>
    <lineage>
        <taxon>Eukaryota</taxon>
        <taxon>Fungi</taxon>
        <taxon>Dikarya</taxon>
        <taxon>Ascomycota</taxon>
        <taxon>Pezizomycotina</taxon>
        <taxon>Sordariomycetes</taxon>
        <taxon>Hypocreomycetidae</taxon>
        <taxon>Hypocreales</taxon>
        <taxon>Sarocladiaceae</taxon>
        <taxon>Sarocladium</taxon>
    </lineage>
</organism>
<dbReference type="Pfam" id="PF01565">
    <property type="entry name" value="FAD_binding_4"/>
    <property type="match status" value="1"/>
</dbReference>
<dbReference type="PANTHER" id="PTHR42973:SF39">
    <property type="entry name" value="FAD-BINDING PCMH-TYPE DOMAIN-CONTAINING PROTEIN"/>
    <property type="match status" value="1"/>
</dbReference>
<dbReference type="InterPro" id="IPR016169">
    <property type="entry name" value="FAD-bd_PCMH_sub2"/>
</dbReference>
<dbReference type="GO" id="GO:0071949">
    <property type="term" value="F:FAD binding"/>
    <property type="evidence" value="ECO:0007669"/>
    <property type="project" value="InterPro"/>
</dbReference>
<comment type="caution">
    <text evidence="7">The sequence shown here is derived from an EMBL/GenBank/DDBJ whole genome shotgun (WGS) entry which is preliminary data.</text>
</comment>
<dbReference type="Proteomes" id="UP001175261">
    <property type="component" value="Unassembled WGS sequence"/>
</dbReference>
<accession>A0AA39GEJ6</accession>
<keyword evidence="3" id="KW-0285">Flavoprotein</keyword>
<dbReference type="Pfam" id="PF08031">
    <property type="entry name" value="BBE"/>
    <property type="match status" value="1"/>
</dbReference>
<dbReference type="InterPro" id="IPR016166">
    <property type="entry name" value="FAD-bd_PCMH"/>
</dbReference>
<evidence type="ECO:0000256" key="2">
    <source>
        <dbReference type="ARBA" id="ARBA00005466"/>
    </source>
</evidence>
<comment type="cofactor">
    <cofactor evidence="1">
        <name>FAD</name>
        <dbReference type="ChEBI" id="CHEBI:57692"/>
    </cofactor>
</comment>
<dbReference type="InterPro" id="IPR036318">
    <property type="entry name" value="FAD-bd_PCMH-like_sf"/>
</dbReference>
<dbReference type="InterPro" id="IPR006094">
    <property type="entry name" value="Oxid_FAD_bind_N"/>
</dbReference>
<name>A0AA39GEJ6_SARSR</name>
<evidence type="ECO:0000256" key="3">
    <source>
        <dbReference type="ARBA" id="ARBA00022630"/>
    </source>
</evidence>
<sequence length="482" mass="52149">MQNPYFQNQSCDPFTPVSKPCELGNMADYSIRIAGAKDVRAAMDFAHQKRVRLSIRNTGHDYLGRSSGKGSLSLWTQGLKSRQIIKRYSSPAYTGPAVKLGAGVTAGEALEFASSSGYRVVTGECGTVGIVGGYSQGGGHGPLNGAYGLAADNVLEWELVTGKGEVIVATPHNKHKDIWWALSGGGGGTYGVVLGATLRLHPEGPVVNPSLGFGVGGNVTVDLYWEAVTMFFGLIPDLFRGSNDSAQFTTWNDNIGILFTMPDQTRATAEESLAPLLQGLADLGVPYFLDYAEHETFLDSYATLYGPLPYGRQPPTTLLSSRIVPAKVLRDAASLDKFIDAVKLTTAQGDFKVDCSAADVDRHGQRVADNGVHPAWRESYVGCNTLGFWNFTAPLAHNYATKHRMNTLYAPAWDAATPGAGVYNNEMDPGYVGDFKKNLWGDNYDRLYSVKSRNDPRRLFYGYFAVGSDDFEIDGAGRLCDA</sequence>
<evidence type="ECO:0000259" key="6">
    <source>
        <dbReference type="PROSITE" id="PS51387"/>
    </source>
</evidence>